<comment type="similarity">
    <text evidence="3">Belongs to the peptidase S33 family.</text>
</comment>
<keyword evidence="7" id="KW-0963">Cytoplasm</keyword>
<organism evidence="12 13">
    <name type="scientific">Paraburkholderia terricola</name>
    <dbReference type="NCBI Taxonomy" id="169427"/>
    <lineage>
        <taxon>Bacteria</taxon>
        <taxon>Pseudomonadati</taxon>
        <taxon>Pseudomonadota</taxon>
        <taxon>Betaproteobacteria</taxon>
        <taxon>Burkholderiales</taxon>
        <taxon>Burkholderiaceae</taxon>
        <taxon>Paraburkholderia</taxon>
    </lineage>
</organism>
<dbReference type="PRINTS" id="PR00793">
    <property type="entry name" value="PROAMNOPTASE"/>
</dbReference>
<evidence type="ECO:0000313" key="13">
    <source>
        <dbReference type="Proteomes" id="UP001264340"/>
    </source>
</evidence>
<feature type="domain" description="AB hydrolase-1" evidence="11">
    <location>
        <begin position="75"/>
        <end position="174"/>
    </location>
</feature>
<dbReference type="InterPro" id="IPR000073">
    <property type="entry name" value="AB_hydrolase_1"/>
</dbReference>
<keyword evidence="6 12" id="KW-0031">Aminopeptidase</keyword>
<comment type="caution">
    <text evidence="12">The sequence shown here is derived from an EMBL/GenBank/DDBJ whole genome shotgun (WGS) entry which is preliminary data.</text>
</comment>
<dbReference type="PANTHER" id="PTHR43722:SF1">
    <property type="entry name" value="PROLINE IMINOPEPTIDASE"/>
    <property type="match status" value="1"/>
</dbReference>
<dbReference type="Pfam" id="PF00561">
    <property type="entry name" value="Abhydrolase_1"/>
    <property type="match status" value="1"/>
</dbReference>
<evidence type="ECO:0000256" key="6">
    <source>
        <dbReference type="ARBA" id="ARBA00022438"/>
    </source>
</evidence>
<sequence>MTRRAARGGSSHGPHGLEALEALQALQALQATNALHAPHAPHAPTASPRMMRGALPTRDGHRVAYAVAGAADGVPVVVLHGGPGSGSQPGALQLFDLTRFRVVLVDQRGTGASTPYGSVRHNRTAHLIDDLEAVRERLGVERWGVFGGSWGAALALAYAGTHPRSVTGVVMRGLFLTSAREVRGLFLSSRGRAPRAWARLRDAARGDERGMGGCGDVSGHSRDGEYSGIARHSDVGEHSGIGNHSSLSKHRSANEPHTFSNLANRPAALLARCRTTLHRGGANEAQQHTLALAWRGYEDALLASASTRRARSAIARVSRRNTRKLIGKYRIQAHYLMHRCWLGETRLLSLARRAAAAGVPLAALHGSRDPVCPRGNLRRLARAVPTARVECVRAGHLASDPALRDSVMRALAAMFIPPAHEGRGMRHAA</sequence>
<evidence type="ECO:0000256" key="7">
    <source>
        <dbReference type="ARBA" id="ARBA00022490"/>
    </source>
</evidence>
<evidence type="ECO:0000256" key="8">
    <source>
        <dbReference type="ARBA" id="ARBA00022670"/>
    </source>
</evidence>
<accession>A0ABU1LJH7</accession>
<gene>
    <name evidence="12" type="ORF">J2804_000277</name>
</gene>
<evidence type="ECO:0000256" key="5">
    <source>
        <dbReference type="ARBA" id="ARBA00021843"/>
    </source>
</evidence>
<keyword evidence="13" id="KW-1185">Reference proteome</keyword>
<keyword evidence="8" id="KW-0645">Protease</keyword>
<dbReference type="InterPro" id="IPR002410">
    <property type="entry name" value="Peptidase_S33"/>
</dbReference>
<name>A0ABU1LJH7_9BURK</name>
<dbReference type="InterPro" id="IPR029058">
    <property type="entry name" value="AB_hydrolase_fold"/>
</dbReference>
<comment type="catalytic activity">
    <reaction evidence="1">
        <text>Release of N-terminal proline from a peptide.</text>
        <dbReference type="EC" id="3.4.11.5"/>
    </reaction>
</comment>
<evidence type="ECO:0000256" key="3">
    <source>
        <dbReference type="ARBA" id="ARBA00010088"/>
    </source>
</evidence>
<dbReference type="InterPro" id="IPR005944">
    <property type="entry name" value="Pro_iminopeptidase"/>
</dbReference>
<evidence type="ECO:0000259" key="11">
    <source>
        <dbReference type="Pfam" id="PF00561"/>
    </source>
</evidence>
<evidence type="ECO:0000256" key="10">
    <source>
        <dbReference type="ARBA" id="ARBA00029605"/>
    </source>
</evidence>
<evidence type="ECO:0000313" key="12">
    <source>
        <dbReference type="EMBL" id="MDR6406889.1"/>
    </source>
</evidence>
<dbReference type="GO" id="GO:0004177">
    <property type="term" value="F:aminopeptidase activity"/>
    <property type="evidence" value="ECO:0007669"/>
    <property type="project" value="UniProtKB-KW"/>
</dbReference>
<reference evidence="12 13" key="1">
    <citation type="submission" date="2023-07" db="EMBL/GenBank/DDBJ databases">
        <title>Sorghum-associated microbial communities from plants grown in Nebraska, USA.</title>
        <authorList>
            <person name="Schachtman D."/>
        </authorList>
    </citation>
    <scope>NUCLEOTIDE SEQUENCE [LARGE SCALE GENOMIC DNA]</scope>
    <source>
        <strain evidence="12 13">DS1316</strain>
    </source>
</reference>
<evidence type="ECO:0000256" key="4">
    <source>
        <dbReference type="ARBA" id="ARBA00012568"/>
    </source>
</evidence>
<dbReference type="Proteomes" id="UP001264340">
    <property type="component" value="Unassembled WGS sequence"/>
</dbReference>
<evidence type="ECO:0000256" key="9">
    <source>
        <dbReference type="ARBA" id="ARBA00022801"/>
    </source>
</evidence>
<dbReference type="SUPFAM" id="SSF53474">
    <property type="entry name" value="alpha/beta-Hydrolases"/>
    <property type="match status" value="1"/>
</dbReference>
<comment type="subcellular location">
    <subcellularLocation>
        <location evidence="2">Cytoplasm</location>
    </subcellularLocation>
</comment>
<protein>
    <recommendedName>
        <fullName evidence="5">Proline iminopeptidase</fullName>
        <ecNumber evidence="4">3.4.11.5</ecNumber>
    </recommendedName>
    <alternativeName>
        <fullName evidence="10">Prolyl aminopeptidase</fullName>
    </alternativeName>
</protein>
<dbReference type="Gene3D" id="3.40.50.1820">
    <property type="entry name" value="alpha/beta hydrolase"/>
    <property type="match status" value="1"/>
</dbReference>
<keyword evidence="9 12" id="KW-0378">Hydrolase</keyword>
<proteinExistence type="inferred from homology"/>
<evidence type="ECO:0000256" key="2">
    <source>
        <dbReference type="ARBA" id="ARBA00004496"/>
    </source>
</evidence>
<evidence type="ECO:0000256" key="1">
    <source>
        <dbReference type="ARBA" id="ARBA00001585"/>
    </source>
</evidence>
<dbReference type="EC" id="3.4.11.5" evidence="4"/>
<dbReference type="PANTHER" id="PTHR43722">
    <property type="entry name" value="PROLINE IMINOPEPTIDASE"/>
    <property type="match status" value="1"/>
</dbReference>
<dbReference type="EMBL" id="JAVDRP010000001">
    <property type="protein sequence ID" value="MDR6406889.1"/>
    <property type="molecule type" value="Genomic_DNA"/>
</dbReference>